<reference evidence="2" key="1">
    <citation type="submission" date="2016-10" db="EMBL/GenBank/DDBJ databases">
        <authorList>
            <person name="Varghese N."/>
            <person name="Submissions S."/>
        </authorList>
    </citation>
    <scope>NUCLEOTIDE SEQUENCE [LARGE SCALE GENOMIC DNA]</scope>
    <source>
        <strain evidence="2">ATCC 25963</strain>
    </source>
</reference>
<protein>
    <submittedName>
        <fullName evidence="1">Uncharacterized protein</fullName>
    </submittedName>
</protein>
<dbReference type="EMBL" id="FOMX01000013">
    <property type="protein sequence ID" value="SFE39963.1"/>
    <property type="molecule type" value="Genomic_DNA"/>
</dbReference>
<accession>A0A1I2AAE6</accession>
<evidence type="ECO:0000313" key="1">
    <source>
        <dbReference type="EMBL" id="SFE39963.1"/>
    </source>
</evidence>
<dbReference type="STRING" id="54.SAMN02745121_04114"/>
<evidence type="ECO:0000313" key="2">
    <source>
        <dbReference type="Proteomes" id="UP000199400"/>
    </source>
</evidence>
<dbReference type="Proteomes" id="UP000199400">
    <property type="component" value="Unassembled WGS sequence"/>
</dbReference>
<name>A0A1I2AAE6_9BACT</name>
<dbReference type="AlphaFoldDB" id="A0A1I2AAE6"/>
<sequence>MAQSPWSGFPGYVTIAFAMAISNMMRGEVEGGYESEGDPNSEAYWTERGMKRPQVVWERLTASNNIETYRTRVPGGWLVLICQEYRDTGGALFYPDPAHRWDGTGFHG</sequence>
<organism evidence="1 2">
    <name type="scientific">Nannocystis exedens</name>
    <dbReference type="NCBI Taxonomy" id="54"/>
    <lineage>
        <taxon>Bacteria</taxon>
        <taxon>Pseudomonadati</taxon>
        <taxon>Myxococcota</taxon>
        <taxon>Polyangia</taxon>
        <taxon>Nannocystales</taxon>
        <taxon>Nannocystaceae</taxon>
        <taxon>Nannocystis</taxon>
    </lineage>
</organism>
<keyword evidence="2" id="KW-1185">Reference proteome</keyword>
<proteinExistence type="predicted"/>
<gene>
    <name evidence="1" type="ORF">SAMN02745121_04114</name>
</gene>